<gene>
    <name evidence="1" type="ORF">LCGC14_2693460</name>
</gene>
<accession>A0A0F9C9P6</accession>
<feature type="non-terminal residue" evidence="1">
    <location>
        <position position="1"/>
    </location>
</feature>
<evidence type="ECO:0008006" key="2">
    <source>
        <dbReference type="Google" id="ProtNLM"/>
    </source>
</evidence>
<name>A0A0F9C9P6_9ZZZZ</name>
<dbReference type="AlphaFoldDB" id="A0A0F9C9P6"/>
<comment type="caution">
    <text evidence="1">The sequence shown here is derived from an EMBL/GenBank/DDBJ whole genome shotgun (WGS) entry which is preliminary data.</text>
</comment>
<protein>
    <recommendedName>
        <fullName evidence="2">Riboflavin synthase</fullName>
    </recommendedName>
</protein>
<organism evidence="1">
    <name type="scientific">marine sediment metagenome</name>
    <dbReference type="NCBI Taxonomy" id="412755"/>
    <lineage>
        <taxon>unclassified sequences</taxon>
        <taxon>metagenomes</taxon>
        <taxon>ecological metagenomes</taxon>
    </lineage>
</organism>
<sequence>DAALGDPVNLEIDTMARYVARLRDWA</sequence>
<reference evidence="1" key="1">
    <citation type="journal article" date="2015" name="Nature">
        <title>Complex archaea that bridge the gap between prokaryotes and eukaryotes.</title>
        <authorList>
            <person name="Spang A."/>
            <person name="Saw J.H."/>
            <person name="Jorgensen S.L."/>
            <person name="Zaremba-Niedzwiedzka K."/>
            <person name="Martijn J."/>
            <person name="Lind A.E."/>
            <person name="van Eijk R."/>
            <person name="Schleper C."/>
            <person name="Guy L."/>
            <person name="Ettema T.J."/>
        </authorList>
    </citation>
    <scope>NUCLEOTIDE SEQUENCE</scope>
</reference>
<proteinExistence type="predicted"/>
<dbReference type="EMBL" id="LAZR01047798">
    <property type="protein sequence ID" value="KKK93381.1"/>
    <property type="molecule type" value="Genomic_DNA"/>
</dbReference>
<evidence type="ECO:0000313" key="1">
    <source>
        <dbReference type="EMBL" id="KKK93381.1"/>
    </source>
</evidence>